<dbReference type="Proteomes" id="UP000276133">
    <property type="component" value="Unassembled WGS sequence"/>
</dbReference>
<dbReference type="EMBL" id="REGN01000715">
    <property type="protein sequence ID" value="RNA39697.1"/>
    <property type="molecule type" value="Genomic_DNA"/>
</dbReference>
<name>A0A3M7SVL1_BRAPC</name>
<proteinExistence type="predicted"/>
<comment type="caution">
    <text evidence="1">The sequence shown here is derived from an EMBL/GenBank/DDBJ whole genome shotgun (WGS) entry which is preliminary data.</text>
</comment>
<accession>A0A3M7SVL1</accession>
<keyword evidence="2" id="KW-1185">Reference proteome</keyword>
<dbReference type="AlphaFoldDB" id="A0A3M7SVL1"/>
<sequence>MEWNYNVWENLISKLRFKLRNEEANEASEEYDGKHQRVKMTLFRCSAAKIQVVVIKRQIFVQNVKKLYVDINKCNTSNKN</sequence>
<evidence type="ECO:0000313" key="2">
    <source>
        <dbReference type="Proteomes" id="UP000276133"/>
    </source>
</evidence>
<organism evidence="1 2">
    <name type="scientific">Brachionus plicatilis</name>
    <name type="common">Marine rotifer</name>
    <name type="synonym">Brachionus muelleri</name>
    <dbReference type="NCBI Taxonomy" id="10195"/>
    <lineage>
        <taxon>Eukaryota</taxon>
        <taxon>Metazoa</taxon>
        <taxon>Spiralia</taxon>
        <taxon>Gnathifera</taxon>
        <taxon>Rotifera</taxon>
        <taxon>Eurotatoria</taxon>
        <taxon>Monogononta</taxon>
        <taxon>Pseudotrocha</taxon>
        <taxon>Ploima</taxon>
        <taxon>Brachionidae</taxon>
        <taxon>Brachionus</taxon>
    </lineage>
</organism>
<gene>
    <name evidence="1" type="ORF">BpHYR1_025197</name>
</gene>
<evidence type="ECO:0000313" key="1">
    <source>
        <dbReference type="EMBL" id="RNA39697.1"/>
    </source>
</evidence>
<protein>
    <submittedName>
        <fullName evidence="1">Uncharacterized protein</fullName>
    </submittedName>
</protein>
<reference evidence="1 2" key="1">
    <citation type="journal article" date="2018" name="Sci. Rep.">
        <title>Genomic signatures of local adaptation to the degree of environmental predictability in rotifers.</title>
        <authorList>
            <person name="Franch-Gras L."/>
            <person name="Hahn C."/>
            <person name="Garcia-Roger E.M."/>
            <person name="Carmona M.J."/>
            <person name="Serra M."/>
            <person name="Gomez A."/>
        </authorList>
    </citation>
    <scope>NUCLEOTIDE SEQUENCE [LARGE SCALE GENOMIC DNA]</scope>
    <source>
        <strain evidence="1">HYR1</strain>
    </source>
</reference>